<proteinExistence type="predicted"/>
<comment type="caution">
    <text evidence="2">The sequence shown here is derived from an EMBL/GenBank/DDBJ whole genome shotgun (WGS) entry which is preliminary data.</text>
</comment>
<accession>A0AAW0GC95</accession>
<evidence type="ECO:0000313" key="2">
    <source>
        <dbReference type="EMBL" id="KAK7687558.1"/>
    </source>
</evidence>
<dbReference type="Proteomes" id="UP001385951">
    <property type="component" value="Unassembled WGS sequence"/>
</dbReference>
<protein>
    <submittedName>
        <fullName evidence="2">Uncharacterized protein</fullName>
    </submittedName>
</protein>
<dbReference type="EMBL" id="JASBNA010000013">
    <property type="protein sequence ID" value="KAK7687558.1"/>
    <property type="molecule type" value="Genomic_DNA"/>
</dbReference>
<organism evidence="2 3">
    <name type="scientific">Cerrena zonata</name>
    <dbReference type="NCBI Taxonomy" id="2478898"/>
    <lineage>
        <taxon>Eukaryota</taxon>
        <taxon>Fungi</taxon>
        <taxon>Dikarya</taxon>
        <taxon>Basidiomycota</taxon>
        <taxon>Agaricomycotina</taxon>
        <taxon>Agaricomycetes</taxon>
        <taxon>Polyporales</taxon>
        <taxon>Cerrenaceae</taxon>
        <taxon>Cerrena</taxon>
    </lineage>
</organism>
<gene>
    <name evidence="2" type="ORF">QCA50_009446</name>
</gene>
<sequence>MAVYGKRSRPIAKDVDRVVFLSEDEEEEGPIRDRQTLLPLAMEKLQVPEIKRARRSPKKKVVEQEFEEDITTSPKKFSRWLDLIDMPKIEPAKRSLTEQLMEVPKQTPKQTAQQTPKQTARPSKESPRRSTLSPGKQDIWDELLEDVDTSKGQTMEFKLEENDEDEEEEAEDEEETPVIVFDYVYETPEFESVMPKPLKGRKTQESSKTYGNERSFLLEEVDKAEAHKEMIRNENDYNKNQEIMTSVDLKQLGRMNNLKEDMQYLIED</sequence>
<reference evidence="2 3" key="1">
    <citation type="submission" date="2022-09" db="EMBL/GenBank/DDBJ databases">
        <authorList>
            <person name="Palmer J.M."/>
        </authorList>
    </citation>
    <scope>NUCLEOTIDE SEQUENCE [LARGE SCALE GENOMIC DNA]</scope>
    <source>
        <strain evidence="2 3">DSM 7382</strain>
    </source>
</reference>
<dbReference type="AlphaFoldDB" id="A0AAW0GC95"/>
<feature type="region of interest" description="Disordered" evidence="1">
    <location>
        <begin position="92"/>
        <end position="139"/>
    </location>
</feature>
<keyword evidence="3" id="KW-1185">Reference proteome</keyword>
<evidence type="ECO:0000313" key="3">
    <source>
        <dbReference type="Proteomes" id="UP001385951"/>
    </source>
</evidence>
<feature type="region of interest" description="Disordered" evidence="1">
    <location>
        <begin position="151"/>
        <end position="177"/>
    </location>
</feature>
<feature type="compositionally biased region" description="Acidic residues" evidence="1">
    <location>
        <begin position="161"/>
        <end position="176"/>
    </location>
</feature>
<feature type="compositionally biased region" description="Low complexity" evidence="1">
    <location>
        <begin position="104"/>
        <end position="120"/>
    </location>
</feature>
<name>A0AAW0GC95_9APHY</name>
<evidence type="ECO:0000256" key="1">
    <source>
        <dbReference type="SAM" id="MobiDB-lite"/>
    </source>
</evidence>